<dbReference type="InterPro" id="IPR000555">
    <property type="entry name" value="JAMM/MPN+_dom"/>
</dbReference>
<gene>
    <name evidence="7" type="ORF">MUN89_04550</name>
</gene>
<dbReference type="Gene3D" id="3.40.140.10">
    <property type="entry name" value="Cytidine Deaminase, domain 2"/>
    <property type="match status" value="1"/>
</dbReference>
<feature type="domain" description="MPN" evidence="6">
    <location>
        <begin position="5"/>
        <end position="132"/>
    </location>
</feature>
<name>A0ABY4ENJ0_9BACI</name>
<evidence type="ECO:0000313" key="8">
    <source>
        <dbReference type="Proteomes" id="UP000831787"/>
    </source>
</evidence>
<accession>A0ABY4ENJ0</accession>
<proteinExistence type="predicted"/>
<evidence type="ECO:0000313" key="7">
    <source>
        <dbReference type="EMBL" id="UOQ45224.1"/>
    </source>
</evidence>
<keyword evidence="3" id="KW-0378">Hydrolase</keyword>
<protein>
    <submittedName>
        <fullName evidence="7">M67 family metallopeptidase</fullName>
    </submittedName>
</protein>
<keyword evidence="8" id="KW-1185">Reference proteome</keyword>
<keyword evidence="1" id="KW-0645">Protease</keyword>
<keyword evidence="5" id="KW-0482">Metalloprotease</keyword>
<dbReference type="EMBL" id="CP095073">
    <property type="protein sequence ID" value="UOQ45224.1"/>
    <property type="molecule type" value="Genomic_DNA"/>
</dbReference>
<keyword evidence="2" id="KW-0479">Metal-binding</keyword>
<evidence type="ECO:0000256" key="1">
    <source>
        <dbReference type="ARBA" id="ARBA00022670"/>
    </source>
</evidence>
<dbReference type="InterPro" id="IPR028090">
    <property type="entry name" value="JAB_dom_prok"/>
</dbReference>
<dbReference type="SUPFAM" id="SSF102712">
    <property type="entry name" value="JAB1/MPN domain"/>
    <property type="match status" value="1"/>
</dbReference>
<evidence type="ECO:0000256" key="4">
    <source>
        <dbReference type="ARBA" id="ARBA00022833"/>
    </source>
</evidence>
<dbReference type="Pfam" id="PF14464">
    <property type="entry name" value="Prok-JAB"/>
    <property type="match status" value="1"/>
</dbReference>
<organism evidence="7 8">
    <name type="scientific">Halobacillus salinarum</name>
    <dbReference type="NCBI Taxonomy" id="2932257"/>
    <lineage>
        <taxon>Bacteria</taxon>
        <taxon>Bacillati</taxon>
        <taxon>Bacillota</taxon>
        <taxon>Bacilli</taxon>
        <taxon>Bacillales</taxon>
        <taxon>Bacillaceae</taxon>
        <taxon>Halobacillus</taxon>
    </lineage>
</organism>
<reference evidence="7 8" key="1">
    <citation type="submission" date="2022-04" db="EMBL/GenBank/DDBJ databases">
        <title>Halobacillus sp. isolated from saltern.</title>
        <authorList>
            <person name="Won M."/>
            <person name="Lee C.-M."/>
            <person name="Woen H.-Y."/>
            <person name="Kwon S.-W."/>
        </authorList>
    </citation>
    <scope>NUCLEOTIDE SEQUENCE [LARGE SCALE GENOMIC DNA]</scope>
    <source>
        <strain evidence="7 8">SSBR10-3</strain>
    </source>
</reference>
<keyword evidence="4" id="KW-0862">Zinc</keyword>
<dbReference type="RefSeq" id="WP_244711786.1">
    <property type="nucleotide sequence ID" value="NZ_CP095073.1"/>
</dbReference>
<dbReference type="InterPro" id="IPR037518">
    <property type="entry name" value="MPN"/>
</dbReference>
<dbReference type="PANTHER" id="PTHR34858">
    <property type="entry name" value="CYSO-CYSTEINE PEPTIDASE"/>
    <property type="match status" value="1"/>
</dbReference>
<dbReference type="PANTHER" id="PTHR34858:SF1">
    <property type="entry name" value="CYSO-CYSTEINE PEPTIDASE"/>
    <property type="match status" value="1"/>
</dbReference>
<evidence type="ECO:0000256" key="3">
    <source>
        <dbReference type="ARBA" id="ARBA00022801"/>
    </source>
</evidence>
<dbReference type="CDD" id="cd08070">
    <property type="entry name" value="MPN_like"/>
    <property type="match status" value="1"/>
</dbReference>
<dbReference type="InterPro" id="IPR051929">
    <property type="entry name" value="VirAsm_ModProt"/>
</dbReference>
<dbReference type="Proteomes" id="UP000831787">
    <property type="component" value="Chromosome"/>
</dbReference>
<dbReference type="SMART" id="SM00232">
    <property type="entry name" value="JAB_MPN"/>
    <property type="match status" value="1"/>
</dbReference>
<evidence type="ECO:0000259" key="6">
    <source>
        <dbReference type="PROSITE" id="PS50249"/>
    </source>
</evidence>
<evidence type="ECO:0000256" key="2">
    <source>
        <dbReference type="ARBA" id="ARBA00022723"/>
    </source>
</evidence>
<dbReference type="PROSITE" id="PS50249">
    <property type="entry name" value="MPN"/>
    <property type="match status" value="1"/>
</dbReference>
<evidence type="ECO:0000256" key="5">
    <source>
        <dbReference type="ARBA" id="ARBA00023049"/>
    </source>
</evidence>
<sequence length="137" mass="15960">MKNEMIIPQSIYQEMIKHGYSSLPYEACGFLAGKENLVQSIWTMENELKSDRRFFVNKQVVKNNLEQIKNRGEQVMAVYHSHPTTAPVPSWSDLAHHMDQKIKMMIVSFKYPSPKVKCYQITPSSFRESPFLIDSLF</sequence>